<dbReference type="SUPFAM" id="SSF46911">
    <property type="entry name" value="Ribosomal protein S18"/>
    <property type="match status" value="1"/>
</dbReference>
<keyword evidence="1" id="KW-0689">Ribosomal protein</keyword>
<name>A0A834XQL8_APHGI</name>
<feature type="region of interest" description="Disordered" evidence="3">
    <location>
        <begin position="124"/>
        <end position="143"/>
    </location>
</feature>
<comment type="caution">
    <text evidence="4">The sequence shown here is derived from an EMBL/GenBank/DDBJ whole genome shotgun (WGS) entry which is preliminary data.</text>
</comment>
<keyword evidence="5" id="KW-1185">Reference proteome</keyword>
<dbReference type="OrthoDB" id="10054543at2759"/>
<protein>
    <recommendedName>
        <fullName evidence="6">Ribosomal protein S18</fullName>
    </recommendedName>
</protein>
<dbReference type="GO" id="GO:0003735">
    <property type="term" value="F:structural constituent of ribosome"/>
    <property type="evidence" value="ECO:0007669"/>
    <property type="project" value="InterPro"/>
</dbReference>
<dbReference type="GO" id="GO:0032543">
    <property type="term" value="P:mitochondrial translation"/>
    <property type="evidence" value="ECO:0007669"/>
    <property type="project" value="TreeGrafter"/>
</dbReference>
<dbReference type="EMBL" id="JACMRX010000004">
    <property type="protein sequence ID" value="KAF7991061.1"/>
    <property type="molecule type" value="Genomic_DNA"/>
</dbReference>
<keyword evidence="2" id="KW-0687">Ribonucleoprotein</keyword>
<dbReference type="InterPro" id="IPR001648">
    <property type="entry name" value="Ribosomal_bS18"/>
</dbReference>
<evidence type="ECO:0000256" key="3">
    <source>
        <dbReference type="SAM" id="MobiDB-lite"/>
    </source>
</evidence>
<organism evidence="4 5">
    <name type="scientific">Aphidius gifuensis</name>
    <name type="common">Parasitoid wasp</name>
    <dbReference type="NCBI Taxonomy" id="684658"/>
    <lineage>
        <taxon>Eukaryota</taxon>
        <taxon>Metazoa</taxon>
        <taxon>Ecdysozoa</taxon>
        <taxon>Arthropoda</taxon>
        <taxon>Hexapoda</taxon>
        <taxon>Insecta</taxon>
        <taxon>Pterygota</taxon>
        <taxon>Neoptera</taxon>
        <taxon>Endopterygota</taxon>
        <taxon>Hymenoptera</taxon>
        <taxon>Apocrita</taxon>
        <taxon>Ichneumonoidea</taxon>
        <taxon>Braconidae</taxon>
        <taxon>Aphidiinae</taxon>
        <taxon>Aphidius</taxon>
    </lineage>
</organism>
<dbReference type="Pfam" id="PF01084">
    <property type="entry name" value="Ribosomal_S18"/>
    <property type="match status" value="1"/>
</dbReference>
<dbReference type="Proteomes" id="UP000639338">
    <property type="component" value="Unassembled WGS sequence"/>
</dbReference>
<dbReference type="PANTHER" id="PTHR13479:SF66">
    <property type="entry name" value="LARGE RIBOSOMAL SUBUNIT PROTEIN ML66"/>
    <property type="match status" value="1"/>
</dbReference>
<dbReference type="AlphaFoldDB" id="A0A834XQL8"/>
<accession>A0A834XQL8</accession>
<dbReference type="PANTHER" id="PTHR13479">
    <property type="entry name" value="30S RIBOSOMAL PROTEIN S18"/>
    <property type="match status" value="1"/>
</dbReference>
<evidence type="ECO:0000256" key="1">
    <source>
        <dbReference type="ARBA" id="ARBA00022980"/>
    </source>
</evidence>
<evidence type="ECO:0000256" key="2">
    <source>
        <dbReference type="ARBA" id="ARBA00023274"/>
    </source>
</evidence>
<evidence type="ECO:0008006" key="6">
    <source>
        <dbReference type="Google" id="ProtNLM"/>
    </source>
</evidence>
<evidence type="ECO:0000313" key="4">
    <source>
        <dbReference type="EMBL" id="KAF7991061.1"/>
    </source>
</evidence>
<gene>
    <name evidence="4" type="ORF">HCN44_002623</name>
</gene>
<reference evidence="4 5" key="1">
    <citation type="submission" date="2020-08" db="EMBL/GenBank/DDBJ databases">
        <title>Aphidius gifuensis genome sequencing and assembly.</title>
        <authorList>
            <person name="Du Z."/>
        </authorList>
    </citation>
    <scope>NUCLEOTIDE SEQUENCE [LARGE SCALE GENOMIC DNA]</scope>
    <source>
        <strain evidence="4">YNYX2018</strain>
        <tissue evidence="4">Adults</tissue>
    </source>
</reference>
<sequence>MALRQTLFTLGKKLLYSQSQRSISVTPVLKLKEIIETKEGNTLIIEGKIIPDPRDVNLFKDVGNGSCLLCSTGVDVKHTDVLILSQYLKSNGGVLPRRITGLCKVQQKRVGIMITMAQKAGLMPNIAPKNSNKDPKKRRGVKKNNVYYDEDTIKHKFYGVQYRQ</sequence>
<dbReference type="InterPro" id="IPR036870">
    <property type="entry name" value="Ribosomal_bS18_sf"/>
</dbReference>
<dbReference type="Gene3D" id="4.10.640.10">
    <property type="entry name" value="Ribosomal protein S18"/>
    <property type="match status" value="1"/>
</dbReference>
<dbReference type="GO" id="GO:0070181">
    <property type="term" value="F:small ribosomal subunit rRNA binding"/>
    <property type="evidence" value="ECO:0007669"/>
    <property type="project" value="TreeGrafter"/>
</dbReference>
<evidence type="ECO:0000313" key="5">
    <source>
        <dbReference type="Proteomes" id="UP000639338"/>
    </source>
</evidence>
<dbReference type="GO" id="GO:0005763">
    <property type="term" value="C:mitochondrial small ribosomal subunit"/>
    <property type="evidence" value="ECO:0007669"/>
    <property type="project" value="TreeGrafter"/>
</dbReference>
<proteinExistence type="predicted"/>